<accession>A0ACB7T4N3</accession>
<sequence length="260" mass="28947">MHDPRKQGQELPPKGDDVSSRKRSMTLDLNSDDRPEHSRKQGLFMSPLKSPELNMLQLASPELELFIAPLSKLVSLPTLTPTALFSPTGPEEQEQYACGIVEAFAQRHREQQPATRSPQRLPPRDTTPASGMIGSDSSNDSATPLSPSKPSTMGADMKDETSEALPRDASPSSAPVDMRNPERAKLEERRLRNRIAASKCRQRKLDRISQLEEEVRALRAENSELRSAANYFRVHFLRAGQELMRLAKNDCQPTTPPTAP</sequence>
<comment type="caution">
    <text evidence="1">The sequence shown here is derived from an EMBL/GenBank/DDBJ whole genome shotgun (WGS) entry which is preliminary data.</text>
</comment>
<protein>
    <submittedName>
        <fullName evidence="1">Uncharacterized protein</fullName>
    </submittedName>
</protein>
<evidence type="ECO:0000313" key="2">
    <source>
        <dbReference type="Proteomes" id="UP000821845"/>
    </source>
</evidence>
<proteinExistence type="predicted"/>
<name>A0ACB7T4N3_HYAAI</name>
<dbReference type="Proteomes" id="UP000821845">
    <property type="component" value="Chromosome 11"/>
</dbReference>
<gene>
    <name evidence="1" type="ORF">HPB50_013815</name>
</gene>
<reference evidence="1" key="1">
    <citation type="submission" date="2020-05" db="EMBL/GenBank/DDBJ databases">
        <title>Large-scale comparative analyses of tick genomes elucidate their genetic diversity and vector capacities.</title>
        <authorList>
            <person name="Jia N."/>
            <person name="Wang J."/>
            <person name="Shi W."/>
            <person name="Du L."/>
            <person name="Sun Y."/>
            <person name="Zhan W."/>
            <person name="Jiang J."/>
            <person name="Wang Q."/>
            <person name="Zhang B."/>
            <person name="Ji P."/>
            <person name="Sakyi L.B."/>
            <person name="Cui X."/>
            <person name="Yuan T."/>
            <person name="Jiang B."/>
            <person name="Yang W."/>
            <person name="Lam T.T.-Y."/>
            <person name="Chang Q."/>
            <person name="Ding S."/>
            <person name="Wang X."/>
            <person name="Zhu J."/>
            <person name="Ruan X."/>
            <person name="Zhao L."/>
            <person name="Wei J."/>
            <person name="Que T."/>
            <person name="Du C."/>
            <person name="Cheng J."/>
            <person name="Dai P."/>
            <person name="Han X."/>
            <person name="Huang E."/>
            <person name="Gao Y."/>
            <person name="Liu J."/>
            <person name="Shao H."/>
            <person name="Ye R."/>
            <person name="Li L."/>
            <person name="Wei W."/>
            <person name="Wang X."/>
            <person name="Wang C."/>
            <person name="Yang T."/>
            <person name="Huo Q."/>
            <person name="Li W."/>
            <person name="Guo W."/>
            <person name="Chen H."/>
            <person name="Zhou L."/>
            <person name="Ni X."/>
            <person name="Tian J."/>
            <person name="Zhou Y."/>
            <person name="Sheng Y."/>
            <person name="Liu T."/>
            <person name="Pan Y."/>
            <person name="Xia L."/>
            <person name="Li J."/>
            <person name="Zhao F."/>
            <person name="Cao W."/>
        </authorList>
    </citation>
    <scope>NUCLEOTIDE SEQUENCE</scope>
    <source>
        <strain evidence="1">Hyas-2018</strain>
    </source>
</reference>
<keyword evidence="2" id="KW-1185">Reference proteome</keyword>
<evidence type="ECO:0000313" key="1">
    <source>
        <dbReference type="EMBL" id="KAH6941114.1"/>
    </source>
</evidence>
<dbReference type="EMBL" id="CM023491">
    <property type="protein sequence ID" value="KAH6941114.1"/>
    <property type="molecule type" value="Genomic_DNA"/>
</dbReference>
<organism evidence="1 2">
    <name type="scientific">Hyalomma asiaticum</name>
    <name type="common">Tick</name>
    <dbReference type="NCBI Taxonomy" id="266040"/>
    <lineage>
        <taxon>Eukaryota</taxon>
        <taxon>Metazoa</taxon>
        <taxon>Ecdysozoa</taxon>
        <taxon>Arthropoda</taxon>
        <taxon>Chelicerata</taxon>
        <taxon>Arachnida</taxon>
        <taxon>Acari</taxon>
        <taxon>Parasitiformes</taxon>
        <taxon>Ixodida</taxon>
        <taxon>Ixodoidea</taxon>
        <taxon>Ixodidae</taxon>
        <taxon>Hyalomminae</taxon>
        <taxon>Hyalomma</taxon>
    </lineage>
</organism>